<dbReference type="STRING" id="1075417.SAMN05421823_104329"/>
<dbReference type="Proteomes" id="UP000198510">
    <property type="component" value="Unassembled WGS sequence"/>
</dbReference>
<dbReference type="InterPro" id="IPR003718">
    <property type="entry name" value="OsmC/Ohr_fam"/>
</dbReference>
<proteinExistence type="inferred from homology"/>
<dbReference type="AlphaFoldDB" id="A0A1G9H644"/>
<organism evidence="2 3">
    <name type="scientific">Catalinimonas alkaloidigena</name>
    <dbReference type="NCBI Taxonomy" id="1075417"/>
    <lineage>
        <taxon>Bacteria</taxon>
        <taxon>Pseudomonadati</taxon>
        <taxon>Bacteroidota</taxon>
        <taxon>Cytophagia</taxon>
        <taxon>Cytophagales</taxon>
        <taxon>Catalimonadaceae</taxon>
        <taxon>Catalinimonas</taxon>
    </lineage>
</organism>
<dbReference type="PANTHER" id="PTHR33797:SF2">
    <property type="entry name" value="ORGANIC HYDROPEROXIDE RESISTANCE PROTEIN-LIKE"/>
    <property type="match status" value="1"/>
</dbReference>
<dbReference type="OrthoDB" id="9797508at2"/>
<evidence type="ECO:0000313" key="3">
    <source>
        <dbReference type="Proteomes" id="UP000198510"/>
    </source>
</evidence>
<comment type="similarity">
    <text evidence="1">Belongs to the OsmC/Ohr family.</text>
</comment>
<gene>
    <name evidence="2" type="ORF">SAMN05421823_104329</name>
</gene>
<dbReference type="GO" id="GO:0006979">
    <property type="term" value="P:response to oxidative stress"/>
    <property type="evidence" value="ECO:0007669"/>
    <property type="project" value="InterPro"/>
</dbReference>
<sequence>MSKALYTAEATATGGRNGHVASSDNVLDLEVRVPREMGGPGGAYTNPEQLFAAGYAACFDSALNLIISKAKLKTGTTSVKASVGIGPNGSGGYGLHVTLVANIPGIDPAEAEALVRQAHAVCPYSNATRGNIDVDLQVTTDELTSENA</sequence>
<dbReference type="InterPro" id="IPR036102">
    <property type="entry name" value="OsmC/Ohrsf"/>
</dbReference>
<dbReference type="PANTHER" id="PTHR33797">
    <property type="entry name" value="ORGANIC HYDROPEROXIDE RESISTANCE PROTEIN-LIKE"/>
    <property type="match status" value="1"/>
</dbReference>
<keyword evidence="3" id="KW-1185">Reference proteome</keyword>
<reference evidence="2 3" key="1">
    <citation type="submission" date="2016-10" db="EMBL/GenBank/DDBJ databases">
        <authorList>
            <person name="de Groot N.N."/>
        </authorList>
    </citation>
    <scope>NUCLEOTIDE SEQUENCE [LARGE SCALE GENOMIC DNA]</scope>
    <source>
        <strain evidence="2 3">DSM 25186</strain>
    </source>
</reference>
<dbReference type="Pfam" id="PF02566">
    <property type="entry name" value="OsmC"/>
    <property type="match status" value="1"/>
</dbReference>
<dbReference type="Gene3D" id="3.30.300.20">
    <property type="match status" value="1"/>
</dbReference>
<evidence type="ECO:0000313" key="2">
    <source>
        <dbReference type="EMBL" id="SDL08339.1"/>
    </source>
</evidence>
<dbReference type="NCBIfam" id="TIGR03561">
    <property type="entry name" value="organ_hyd_perox"/>
    <property type="match status" value="1"/>
</dbReference>
<dbReference type="EMBL" id="FNFO01000004">
    <property type="protein sequence ID" value="SDL08339.1"/>
    <property type="molecule type" value="Genomic_DNA"/>
</dbReference>
<dbReference type="InterPro" id="IPR015946">
    <property type="entry name" value="KH_dom-like_a/b"/>
</dbReference>
<dbReference type="Gene3D" id="2.20.25.10">
    <property type="match status" value="1"/>
</dbReference>
<protein>
    <submittedName>
        <fullName evidence="2">Peroxiredoxin, Ohr subfamily</fullName>
    </submittedName>
</protein>
<accession>A0A1G9H644</accession>
<dbReference type="InterPro" id="IPR019953">
    <property type="entry name" value="OHR"/>
</dbReference>
<dbReference type="SUPFAM" id="SSF82784">
    <property type="entry name" value="OsmC-like"/>
    <property type="match status" value="1"/>
</dbReference>
<evidence type="ECO:0000256" key="1">
    <source>
        <dbReference type="ARBA" id="ARBA00007378"/>
    </source>
</evidence>
<name>A0A1G9H644_9BACT</name>
<dbReference type="RefSeq" id="WP_089682346.1">
    <property type="nucleotide sequence ID" value="NZ_FNFO01000004.1"/>
</dbReference>